<accession>A0A285U3P2</accession>
<dbReference type="RefSeq" id="WP_097148431.1">
    <property type="nucleotide sequence ID" value="NZ_OBQC01000002.1"/>
</dbReference>
<name>A0A285U3P2_9BACL</name>
<evidence type="ECO:0000313" key="3">
    <source>
        <dbReference type="EMBL" id="SOC36452.1"/>
    </source>
</evidence>
<feature type="signal peptide" evidence="2">
    <location>
        <begin position="1"/>
        <end position="20"/>
    </location>
</feature>
<evidence type="ECO:0000256" key="2">
    <source>
        <dbReference type="SAM" id="SignalP"/>
    </source>
</evidence>
<feature type="chain" id="PRO_5038728847" description="DUF4352 domain-containing protein" evidence="2">
    <location>
        <begin position="21"/>
        <end position="202"/>
    </location>
</feature>
<dbReference type="Proteomes" id="UP000219252">
    <property type="component" value="Unassembled WGS sequence"/>
</dbReference>
<feature type="compositionally biased region" description="Acidic residues" evidence="1">
    <location>
        <begin position="37"/>
        <end position="52"/>
    </location>
</feature>
<dbReference type="EMBL" id="OBQC01000002">
    <property type="protein sequence ID" value="SOC36452.1"/>
    <property type="molecule type" value="Genomic_DNA"/>
</dbReference>
<dbReference type="Gene3D" id="2.60.40.4170">
    <property type="match status" value="1"/>
</dbReference>
<evidence type="ECO:0008006" key="5">
    <source>
        <dbReference type="Google" id="ProtNLM"/>
    </source>
</evidence>
<reference evidence="4" key="1">
    <citation type="submission" date="2017-08" db="EMBL/GenBank/DDBJ databases">
        <authorList>
            <person name="Varghese N."/>
            <person name="Submissions S."/>
        </authorList>
    </citation>
    <scope>NUCLEOTIDE SEQUENCE [LARGE SCALE GENOMIC DNA]</scope>
    <source>
        <strain evidence="4">JC23</strain>
    </source>
</reference>
<proteinExistence type="predicted"/>
<evidence type="ECO:0000313" key="4">
    <source>
        <dbReference type="Proteomes" id="UP000219252"/>
    </source>
</evidence>
<dbReference type="OrthoDB" id="2352785at2"/>
<gene>
    <name evidence="3" type="ORF">SAMN05877842_102372</name>
</gene>
<keyword evidence="2" id="KW-0732">Signal</keyword>
<keyword evidence="4" id="KW-1185">Reference proteome</keyword>
<feature type="region of interest" description="Disordered" evidence="1">
    <location>
        <begin position="22"/>
        <end position="55"/>
    </location>
</feature>
<feature type="compositionally biased region" description="Low complexity" evidence="1">
    <location>
        <begin position="26"/>
        <end position="36"/>
    </location>
</feature>
<protein>
    <recommendedName>
        <fullName evidence="5">DUF4352 domain-containing protein</fullName>
    </recommendedName>
</protein>
<organism evidence="3 4">
    <name type="scientific">Ureibacillus acetophenoni</name>
    <dbReference type="NCBI Taxonomy" id="614649"/>
    <lineage>
        <taxon>Bacteria</taxon>
        <taxon>Bacillati</taxon>
        <taxon>Bacillota</taxon>
        <taxon>Bacilli</taxon>
        <taxon>Bacillales</taxon>
        <taxon>Caryophanaceae</taxon>
        <taxon>Ureibacillus</taxon>
    </lineage>
</organism>
<evidence type="ECO:0000256" key="1">
    <source>
        <dbReference type="SAM" id="MobiDB-lite"/>
    </source>
</evidence>
<dbReference type="PROSITE" id="PS51257">
    <property type="entry name" value="PROKAR_LIPOPROTEIN"/>
    <property type="match status" value="1"/>
</dbReference>
<dbReference type="AlphaFoldDB" id="A0A285U3P2"/>
<sequence length="202" mass="22292">MNKFLLILALMFSLILAACGGDETTDNTNTNDTTTNNEEEQHEEVSTDENVSESEMGTLTVNYKNEDLAISHEAGPMSLTLNAVQVATLEVSDDYKESFENQDTVTVVTINMTAKNSTEDTISFYPDQATLVTDTGQQVEADLWYSGSVGGDFLGAVTMEDDVVWILKHDENIKNLTLHVSGPHDENFETIAEDFKLEVPLQ</sequence>